<dbReference type="InterPro" id="IPR029044">
    <property type="entry name" value="Nucleotide-diphossugar_trans"/>
</dbReference>
<dbReference type="GO" id="GO:0016757">
    <property type="term" value="F:glycosyltransferase activity"/>
    <property type="evidence" value="ECO:0007669"/>
    <property type="project" value="UniProtKB-KW"/>
</dbReference>
<dbReference type="PANTHER" id="PTHR22916:SF51">
    <property type="entry name" value="GLYCOSYLTRANSFERASE EPSH-RELATED"/>
    <property type="match status" value="1"/>
</dbReference>
<dbReference type="Proteomes" id="UP000322783">
    <property type="component" value="Unassembled WGS sequence"/>
</dbReference>
<comment type="caution">
    <text evidence="4">The sequence shown here is derived from an EMBL/GenBank/DDBJ whole genome shotgun (WGS) entry which is preliminary data.</text>
</comment>
<keyword evidence="1" id="KW-0328">Glycosyltransferase</keyword>
<evidence type="ECO:0000259" key="3">
    <source>
        <dbReference type="Pfam" id="PF00535"/>
    </source>
</evidence>
<sequence length="522" mass="61348">MAKVSIIIPIYNVEPFLNECLQSVANQTYGDFEAILVDDGSTDGCQAICNEWCERDHRFIYFYKENGGLGSARNYGIKKANGEWITFLDSDDWLDLFYLEKMISKISDNVDAVYCDTVIRMDNGVSKISNVRSIFNFINAGIEDRVALGINASVCAALYKKSSWEKIGIEFPHIIYEDTAVYGVLVYYFCSYAVVEMPLYNYRKRVGSIMHLHGLKYKEMIIALQYLLYLAKDRNIFEKYKREYLELCRSQLSPRWRMAREFDAGNIQREMIDFYRKNFSIDDTSKKIASIGSHIAAKVYDGLVLFPDYQNDVYSFTSIISIMSKPIKNNLLLDYVGNNTYRIEMIKKDLGKLWKCNTQKYDYIIVDLLDERNDIITYKDSMLLYSEAIETQCKIKDNVEILDRDSREGKAVWEEAVDDFYGNIKKTNTEIILIELYLVEQYGSFKNRKSYNNLNEIRRINHRLASYYNYIKNKYNVISVKIDPQYCYTDETYKFGCFPWYYNDVAIYILRKKIREIVWSKL</sequence>
<keyword evidence="5" id="KW-1185">Reference proteome</keyword>
<protein>
    <submittedName>
        <fullName evidence="4">Glycosyltransferase family 2 protein</fullName>
    </submittedName>
</protein>
<dbReference type="CDD" id="cd00761">
    <property type="entry name" value="Glyco_tranf_GTA_type"/>
    <property type="match status" value="1"/>
</dbReference>
<dbReference type="RefSeq" id="WP_149189414.1">
    <property type="nucleotide sequence ID" value="NZ_VTOZ01000020.1"/>
</dbReference>
<dbReference type="Gene3D" id="3.90.550.10">
    <property type="entry name" value="Spore Coat Polysaccharide Biosynthesis Protein SpsA, Chain A"/>
    <property type="match status" value="1"/>
</dbReference>
<reference evidence="4 5" key="1">
    <citation type="submission" date="2019-08" db="EMBL/GenBank/DDBJ databases">
        <title>Selenomonas sp. mPRGC5 and Selenomonas sp. mPRGC8 isolated from ruminal fluid of dairy goat (Capra hircus).</title>
        <authorList>
            <person name="Poothong S."/>
            <person name="Nuengjamnong C."/>
            <person name="Tanasupawat S."/>
        </authorList>
    </citation>
    <scope>NUCLEOTIDE SEQUENCE [LARGE SCALE GENOMIC DNA]</scope>
    <source>
        <strain evidence="5">mPRGC8</strain>
    </source>
</reference>
<accession>A0A5D6WJ65</accession>
<organism evidence="4 5">
    <name type="scientific">Selenomonas caprae</name>
    <dbReference type="NCBI Taxonomy" id="2606905"/>
    <lineage>
        <taxon>Bacteria</taxon>
        <taxon>Bacillati</taxon>
        <taxon>Bacillota</taxon>
        <taxon>Negativicutes</taxon>
        <taxon>Selenomonadales</taxon>
        <taxon>Selenomonadaceae</taxon>
        <taxon>Selenomonas</taxon>
    </lineage>
</organism>
<name>A0A5D6WJ65_9FIRM</name>
<dbReference type="PANTHER" id="PTHR22916">
    <property type="entry name" value="GLYCOSYLTRANSFERASE"/>
    <property type="match status" value="1"/>
</dbReference>
<evidence type="ECO:0000313" key="5">
    <source>
        <dbReference type="Proteomes" id="UP000322783"/>
    </source>
</evidence>
<dbReference type="EMBL" id="VTOZ01000020">
    <property type="protein sequence ID" value="TYZ27920.1"/>
    <property type="molecule type" value="Genomic_DNA"/>
</dbReference>
<dbReference type="AlphaFoldDB" id="A0A5D6WJ65"/>
<dbReference type="InterPro" id="IPR046237">
    <property type="entry name" value="DUF6270"/>
</dbReference>
<dbReference type="SUPFAM" id="SSF53448">
    <property type="entry name" value="Nucleotide-diphospho-sugar transferases"/>
    <property type="match status" value="1"/>
</dbReference>
<dbReference type="Pfam" id="PF00535">
    <property type="entry name" value="Glycos_transf_2"/>
    <property type="match status" value="1"/>
</dbReference>
<feature type="domain" description="Glycosyltransferase 2-like" evidence="3">
    <location>
        <begin position="5"/>
        <end position="162"/>
    </location>
</feature>
<proteinExistence type="predicted"/>
<dbReference type="InterPro" id="IPR001173">
    <property type="entry name" value="Glyco_trans_2-like"/>
</dbReference>
<evidence type="ECO:0000256" key="2">
    <source>
        <dbReference type="ARBA" id="ARBA00022679"/>
    </source>
</evidence>
<dbReference type="Pfam" id="PF19786">
    <property type="entry name" value="DUF6270"/>
    <property type="match status" value="1"/>
</dbReference>
<evidence type="ECO:0000313" key="4">
    <source>
        <dbReference type="EMBL" id="TYZ27920.1"/>
    </source>
</evidence>
<evidence type="ECO:0000256" key="1">
    <source>
        <dbReference type="ARBA" id="ARBA00022676"/>
    </source>
</evidence>
<gene>
    <name evidence="4" type="ORF">FZ041_09735</name>
</gene>
<keyword evidence="2 4" id="KW-0808">Transferase</keyword>